<sequence length="92" mass="10295">MPLRGPDHASIVTGEAPYFKSLAELDDWILTPASYKALDGLLKYISRGKVHGLPEEPRGQLLICHDYKGGYTEKPSALAYTFNYWSLCSTFI</sequence>
<dbReference type="EMBL" id="ML213507">
    <property type="protein sequence ID" value="TFK53326.1"/>
    <property type="molecule type" value="Genomic_DNA"/>
</dbReference>
<evidence type="ECO:0000313" key="1">
    <source>
        <dbReference type="EMBL" id="TFK53326.1"/>
    </source>
</evidence>
<accession>A0A5C3NA55</accession>
<dbReference type="OrthoDB" id="3144396at2759"/>
<evidence type="ECO:0000313" key="2">
    <source>
        <dbReference type="Proteomes" id="UP000305948"/>
    </source>
</evidence>
<dbReference type="STRING" id="5364.A0A5C3NA55"/>
<reference evidence="1 2" key="1">
    <citation type="journal article" date="2019" name="Nat. Ecol. Evol.">
        <title>Megaphylogeny resolves global patterns of mushroom evolution.</title>
        <authorList>
            <person name="Varga T."/>
            <person name="Krizsan K."/>
            <person name="Foldi C."/>
            <person name="Dima B."/>
            <person name="Sanchez-Garcia M."/>
            <person name="Sanchez-Ramirez S."/>
            <person name="Szollosi G.J."/>
            <person name="Szarkandi J.G."/>
            <person name="Papp V."/>
            <person name="Albert L."/>
            <person name="Andreopoulos W."/>
            <person name="Angelini C."/>
            <person name="Antonin V."/>
            <person name="Barry K.W."/>
            <person name="Bougher N.L."/>
            <person name="Buchanan P."/>
            <person name="Buyck B."/>
            <person name="Bense V."/>
            <person name="Catcheside P."/>
            <person name="Chovatia M."/>
            <person name="Cooper J."/>
            <person name="Damon W."/>
            <person name="Desjardin D."/>
            <person name="Finy P."/>
            <person name="Geml J."/>
            <person name="Haridas S."/>
            <person name="Hughes K."/>
            <person name="Justo A."/>
            <person name="Karasinski D."/>
            <person name="Kautmanova I."/>
            <person name="Kiss B."/>
            <person name="Kocsube S."/>
            <person name="Kotiranta H."/>
            <person name="LaButti K.M."/>
            <person name="Lechner B.E."/>
            <person name="Liimatainen K."/>
            <person name="Lipzen A."/>
            <person name="Lukacs Z."/>
            <person name="Mihaltcheva S."/>
            <person name="Morgado L.N."/>
            <person name="Niskanen T."/>
            <person name="Noordeloos M.E."/>
            <person name="Ohm R.A."/>
            <person name="Ortiz-Santana B."/>
            <person name="Ovrebo C."/>
            <person name="Racz N."/>
            <person name="Riley R."/>
            <person name="Savchenko A."/>
            <person name="Shiryaev A."/>
            <person name="Soop K."/>
            <person name="Spirin V."/>
            <person name="Szebenyi C."/>
            <person name="Tomsovsky M."/>
            <person name="Tulloss R.E."/>
            <person name="Uehling J."/>
            <person name="Grigoriev I.V."/>
            <person name="Vagvolgyi C."/>
            <person name="Papp T."/>
            <person name="Martin F.M."/>
            <person name="Miettinen O."/>
            <person name="Hibbett D.S."/>
            <person name="Nagy L.G."/>
        </authorList>
    </citation>
    <scope>NUCLEOTIDE SEQUENCE [LARGE SCALE GENOMIC DNA]</scope>
    <source>
        <strain evidence="1 2">OMC1185</strain>
    </source>
</reference>
<name>A0A5C3NA55_9AGAM</name>
<dbReference type="Proteomes" id="UP000305948">
    <property type="component" value="Unassembled WGS sequence"/>
</dbReference>
<gene>
    <name evidence="1" type="ORF">OE88DRAFT_1240776</name>
</gene>
<dbReference type="AlphaFoldDB" id="A0A5C3NA55"/>
<proteinExistence type="predicted"/>
<dbReference type="Gene3D" id="3.20.20.80">
    <property type="entry name" value="Glycosidases"/>
    <property type="match status" value="1"/>
</dbReference>
<keyword evidence="2" id="KW-1185">Reference proteome</keyword>
<protein>
    <submittedName>
        <fullName evidence="1">Uncharacterized protein</fullName>
    </submittedName>
</protein>
<organism evidence="1 2">
    <name type="scientific">Heliocybe sulcata</name>
    <dbReference type="NCBI Taxonomy" id="5364"/>
    <lineage>
        <taxon>Eukaryota</taxon>
        <taxon>Fungi</taxon>
        <taxon>Dikarya</taxon>
        <taxon>Basidiomycota</taxon>
        <taxon>Agaricomycotina</taxon>
        <taxon>Agaricomycetes</taxon>
        <taxon>Gloeophyllales</taxon>
        <taxon>Gloeophyllaceae</taxon>
        <taxon>Heliocybe</taxon>
    </lineage>
</organism>